<proteinExistence type="predicted"/>
<keyword evidence="1" id="KW-0732">Signal</keyword>
<sequence>MTTTAAALIALAGAASAQTAAPGDLQLSSGAIEQLETLEPNLDISTLTPIQINEINEEVNGDGLDQGELITILEDM</sequence>
<name>A0A8J8MU85_9RHOB</name>
<dbReference type="InterPro" id="IPR000489">
    <property type="entry name" value="Pterin-binding_dom"/>
</dbReference>
<dbReference type="RefSeq" id="WP_211783767.1">
    <property type="nucleotide sequence ID" value="NZ_CP047289.1"/>
</dbReference>
<reference evidence="3" key="1">
    <citation type="submission" date="2020-01" db="EMBL/GenBank/DDBJ databases">
        <authorList>
            <person name="Yang Y."/>
            <person name="Kwon Y.M."/>
        </authorList>
    </citation>
    <scope>NUCLEOTIDE SEQUENCE</scope>
    <source>
        <strain evidence="3">PG104</strain>
    </source>
</reference>
<feature type="signal peptide" evidence="1">
    <location>
        <begin position="1"/>
        <end position="20"/>
    </location>
</feature>
<evidence type="ECO:0000313" key="4">
    <source>
        <dbReference type="Proteomes" id="UP000679284"/>
    </source>
</evidence>
<dbReference type="AlphaFoldDB" id="A0A8J8MU85"/>
<gene>
    <name evidence="3" type="ORF">GR316_09885</name>
</gene>
<protein>
    <recommendedName>
        <fullName evidence="2">Pterin-binding domain-containing protein</fullName>
    </recommendedName>
</protein>
<accession>A0A8J8MU85</accession>
<keyword evidence="4" id="KW-1185">Reference proteome</keyword>
<dbReference type="EMBL" id="CP047289">
    <property type="protein sequence ID" value="QUS36544.1"/>
    <property type="molecule type" value="Genomic_DNA"/>
</dbReference>
<evidence type="ECO:0000259" key="2">
    <source>
        <dbReference type="PROSITE" id="PS50972"/>
    </source>
</evidence>
<feature type="domain" description="Pterin-binding" evidence="2">
    <location>
        <begin position="1"/>
        <end position="76"/>
    </location>
</feature>
<evidence type="ECO:0000256" key="1">
    <source>
        <dbReference type="SAM" id="SignalP"/>
    </source>
</evidence>
<dbReference type="Proteomes" id="UP000679284">
    <property type="component" value="Chromosome"/>
</dbReference>
<feature type="chain" id="PRO_5035258985" description="Pterin-binding domain-containing protein" evidence="1">
    <location>
        <begin position="21"/>
        <end position="76"/>
    </location>
</feature>
<evidence type="ECO:0000313" key="3">
    <source>
        <dbReference type="EMBL" id="QUS36544.1"/>
    </source>
</evidence>
<dbReference type="PROSITE" id="PS50972">
    <property type="entry name" value="PTERIN_BINDING"/>
    <property type="match status" value="1"/>
</dbReference>
<dbReference type="KEGG" id="fap:GR316_09885"/>
<organism evidence="3 4">
    <name type="scientific">Falsirhodobacter algicola</name>
    <dbReference type="NCBI Taxonomy" id="2692330"/>
    <lineage>
        <taxon>Bacteria</taxon>
        <taxon>Pseudomonadati</taxon>
        <taxon>Pseudomonadota</taxon>
        <taxon>Alphaproteobacteria</taxon>
        <taxon>Rhodobacterales</taxon>
        <taxon>Paracoccaceae</taxon>
        <taxon>Falsirhodobacter</taxon>
    </lineage>
</organism>
<dbReference type="GO" id="GO:0042558">
    <property type="term" value="P:pteridine-containing compound metabolic process"/>
    <property type="evidence" value="ECO:0007669"/>
    <property type="project" value="InterPro"/>
</dbReference>